<evidence type="ECO:0000313" key="2">
    <source>
        <dbReference type="EMBL" id="MEK8030657.1"/>
    </source>
</evidence>
<gene>
    <name evidence="2" type="ORF">AACH06_07440</name>
</gene>
<dbReference type="RefSeq" id="WP_341425017.1">
    <property type="nucleotide sequence ID" value="NZ_JBBUTG010000003.1"/>
</dbReference>
<feature type="region of interest" description="Disordered" evidence="1">
    <location>
        <begin position="274"/>
        <end position="383"/>
    </location>
</feature>
<proteinExistence type="predicted"/>
<dbReference type="Proteomes" id="UP001371218">
    <property type="component" value="Unassembled WGS sequence"/>
</dbReference>
<keyword evidence="3" id="KW-1185">Reference proteome</keyword>
<comment type="caution">
    <text evidence="2">The sequence shown here is derived from an EMBL/GenBank/DDBJ whole genome shotgun (WGS) entry which is preliminary data.</text>
</comment>
<accession>A0ABU9BL22</accession>
<name>A0ABU9BL22_9BURK</name>
<feature type="compositionally biased region" description="Basic and acidic residues" evidence="1">
    <location>
        <begin position="279"/>
        <end position="316"/>
    </location>
</feature>
<organism evidence="2 3">
    <name type="scientific">Ideonella lacteola</name>
    <dbReference type="NCBI Taxonomy" id="2984193"/>
    <lineage>
        <taxon>Bacteria</taxon>
        <taxon>Pseudomonadati</taxon>
        <taxon>Pseudomonadota</taxon>
        <taxon>Betaproteobacteria</taxon>
        <taxon>Burkholderiales</taxon>
        <taxon>Sphaerotilaceae</taxon>
        <taxon>Ideonella</taxon>
    </lineage>
</organism>
<dbReference type="EMBL" id="JBBUTG010000003">
    <property type="protein sequence ID" value="MEK8030657.1"/>
    <property type="molecule type" value="Genomic_DNA"/>
</dbReference>
<evidence type="ECO:0000313" key="3">
    <source>
        <dbReference type="Proteomes" id="UP001371218"/>
    </source>
</evidence>
<sequence length="383" mass="40927">MLTSDHLILVELHKGGSSRVKKLLGEIVGGESTGKRAGTAEELAATGKPVVGYLCNPLTWYLSLWQQGCAGKGDLHKRLTDPERWEQLRSRRAARPAKATSRPGMLDIPAEWGADHAKTAWYGDAEDPEAFRAWLKAILATRSIRRLVDSGYANSPINKLGGLMTYQLFVSLVCGADTLDKSIDTPEALEALGATNAITRLFIRAESVAADLHQVLESLGIALTEAQRSAIDGVKERGQADAKAIQRFYDVPSLRMVAKRDELISKLFGYTAPTVPADEVPKKPKKGDDAASDKTAQKKKTKGDAAQKQQAREARQAKKASALQAAKDPAAVTSAGATKKAKAPGAKAGAASGKPKAEKLARKQGKPQKAGKAQKVSAESDEE</sequence>
<evidence type="ECO:0000256" key="1">
    <source>
        <dbReference type="SAM" id="MobiDB-lite"/>
    </source>
</evidence>
<reference evidence="2 3" key="1">
    <citation type="submission" date="2024-04" db="EMBL/GenBank/DDBJ databases">
        <title>Novel species of the genus Ideonella isolated from streams.</title>
        <authorList>
            <person name="Lu H."/>
        </authorList>
    </citation>
    <scope>NUCLEOTIDE SEQUENCE [LARGE SCALE GENOMIC DNA]</scope>
    <source>
        <strain evidence="2 3">DXS29W</strain>
    </source>
</reference>
<feature type="compositionally biased region" description="Low complexity" evidence="1">
    <location>
        <begin position="319"/>
        <end position="354"/>
    </location>
</feature>
<protein>
    <submittedName>
        <fullName evidence="2">Uncharacterized protein</fullName>
    </submittedName>
</protein>